<dbReference type="HOGENOM" id="CLU_2678613_0_0_1"/>
<dbReference type="EMBL" id="ANIZ01000138">
    <property type="protein sequence ID" value="ETI56788.1"/>
    <property type="molecule type" value="Genomic_DNA"/>
</dbReference>
<dbReference type="AlphaFoldDB" id="V9G147"/>
<dbReference type="Proteomes" id="UP000018721">
    <property type="component" value="Unassembled WGS sequence"/>
</dbReference>
<evidence type="ECO:0000313" key="1">
    <source>
        <dbReference type="EMBL" id="ETI56788.1"/>
    </source>
</evidence>
<accession>V9G147</accession>
<reference evidence="1 2" key="1">
    <citation type="submission" date="2013-11" db="EMBL/GenBank/DDBJ databases">
        <title>The Genome Sequence of Phytophthora parasitica P1569.</title>
        <authorList>
            <consortium name="The Broad Institute Genomics Platform"/>
            <person name="Russ C."/>
            <person name="Tyler B."/>
            <person name="Panabieres F."/>
            <person name="Shan W."/>
            <person name="Tripathy S."/>
            <person name="Grunwald N."/>
            <person name="Machado M."/>
            <person name="Johnson C.S."/>
            <person name="Arredondo F."/>
            <person name="Hong C."/>
            <person name="Coffey M."/>
            <person name="Young S.K."/>
            <person name="Zeng Q."/>
            <person name="Gargeya S."/>
            <person name="Fitzgerald M."/>
            <person name="Abouelleil A."/>
            <person name="Alvarado L."/>
            <person name="Chapman S.B."/>
            <person name="Gainer-Dewar J."/>
            <person name="Goldberg J."/>
            <person name="Griggs A."/>
            <person name="Gujja S."/>
            <person name="Hansen M."/>
            <person name="Howarth C."/>
            <person name="Imamovic A."/>
            <person name="Ireland A."/>
            <person name="Larimer J."/>
            <person name="McCowan C."/>
            <person name="Murphy C."/>
            <person name="Pearson M."/>
            <person name="Poon T.W."/>
            <person name="Priest M."/>
            <person name="Roberts A."/>
            <person name="Saif S."/>
            <person name="Shea T."/>
            <person name="Sykes S."/>
            <person name="Wortman J."/>
            <person name="Nusbaum C."/>
            <person name="Birren B."/>
        </authorList>
    </citation>
    <scope>NUCLEOTIDE SEQUENCE [LARGE SCALE GENOMIC DNA]</scope>
    <source>
        <strain evidence="1 2">P1569</strain>
    </source>
</reference>
<comment type="caution">
    <text evidence="1">The sequence shown here is derived from an EMBL/GenBank/DDBJ whole genome shotgun (WGS) entry which is preliminary data.</text>
</comment>
<keyword evidence="2" id="KW-1185">Reference proteome</keyword>
<proteinExistence type="predicted"/>
<sequence length="75" mass="8103">GILRARPTRLEHGGVFLKISTKGLYENFHLGCANASNTNLTATALNLLYFSTMARIISGSENVAAELSKMNFASK</sequence>
<feature type="non-terminal residue" evidence="1">
    <location>
        <position position="1"/>
    </location>
</feature>
<gene>
    <name evidence="1" type="ORF">F443_00790</name>
</gene>
<protein>
    <submittedName>
        <fullName evidence="1">Uncharacterized protein</fullName>
    </submittedName>
</protein>
<organism evidence="1 2">
    <name type="scientific">Phytophthora nicotianae P1569</name>
    <dbReference type="NCBI Taxonomy" id="1317065"/>
    <lineage>
        <taxon>Eukaryota</taxon>
        <taxon>Sar</taxon>
        <taxon>Stramenopiles</taxon>
        <taxon>Oomycota</taxon>
        <taxon>Peronosporomycetes</taxon>
        <taxon>Peronosporales</taxon>
        <taxon>Peronosporaceae</taxon>
        <taxon>Phytophthora</taxon>
    </lineage>
</organism>
<name>V9G147_PHYNI</name>
<evidence type="ECO:0000313" key="2">
    <source>
        <dbReference type="Proteomes" id="UP000018721"/>
    </source>
</evidence>